<evidence type="ECO:0000256" key="8">
    <source>
        <dbReference type="PIRSR" id="PIRSR001500-2"/>
    </source>
</evidence>
<feature type="domain" description="ACT" evidence="10">
    <location>
        <begin position="202"/>
        <end position="278"/>
    </location>
</feature>
<evidence type="ECO:0000256" key="6">
    <source>
        <dbReference type="ARBA" id="ARBA00023239"/>
    </source>
</evidence>
<keyword evidence="3" id="KW-0028">Amino-acid biosynthesis</keyword>
<sequence length="283" mass="31402">MPPIAALRQLRVSIQGYAGAFHEAAARMHFQDREVVTVPGHTFAEVISQVEAGESDVALMAIENTLAGSLMSNYDLLQRSSLRITGEVYLRIRQNLMALPGVKIEELREVYSHPIALMQVREFFQAWPKIQLVESADTALSALHVKEKGVRTRGAVAASIAASLYDLEILAHGIETNKLNHTRFLVLERGRNTDGDRGDKVSMSFSTSHEAGSLSRVLMVLDAYKINLTKIQSTPIVGRPWQYRFYVDFMLNGNITLAEALAGIRPITKELRILGVYPSGEKP</sequence>
<dbReference type="Pfam" id="PF00800">
    <property type="entry name" value="PDT"/>
    <property type="match status" value="1"/>
</dbReference>
<evidence type="ECO:0000259" key="10">
    <source>
        <dbReference type="PROSITE" id="PS51671"/>
    </source>
</evidence>
<evidence type="ECO:0000256" key="5">
    <source>
        <dbReference type="ARBA" id="ARBA00023222"/>
    </source>
</evidence>
<evidence type="ECO:0000256" key="1">
    <source>
        <dbReference type="ARBA" id="ARBA00004741"/>
    </source>
</evidence>
<dbReference type="OrthoDB" id="9802281at2"/>
<keyword evidence="12" id="KW-1185">Reference proteome</keyword>
<dbReference type="Gene3D" id="3.30.70.260">
    <property type="match status" value="1"/>
</dbReference>
<dbReference type="InterPro" id="IPR002912">
    <property type="entry name" value="ACT_dom"/>
</dbReference>
<feature type="site" description="Essential for prephenate dehydratase activity" evidence="8">
    <location>
        <position position="182"/>
    </location>
</feature>
<evidence type="ECO:0000313" key="11">
    <source>
        <dbReference type="EMBL" id="PPK84330.1"/>
    </source>
</evidence>
<evidence type="ECO:0000256" key="2">
    <source>
        <dbReference type="ARBA" id="ARBA00013147"/>
    </source>
</evidence>
<dbReference type="SUPFAM" id="SSF53850">
    <property type="entry name" value="Periplasmic binding protein-like II"/>
    <property type="match status" value="1"/>
</dbReference>
<dbReference type="InterPro" id="IPR001086">
    <property type="entry name" value="Preph_deHydtase"/>
</dbReference>
<dbReference type="PANTHER" id="PTHR21022">
    <property type="entry name" value="PREPHENATE DEHYDRATASE P PROTEIN"/>
    <property type="match status" value="1"/>
</dbReference>
<evidence type="ECO:0000256" key="7">
    <source>
        <dbReference type="ARBA" id="ARBA00047848"/>
    </source>
</evidence>
<keyword evidence="4" id="KW-0057">Aromatic amino acid biosynthesis</keyword>
<dbReference type="SUPFAM" id="SSF55021">
    <property type="entry name" value="ACT-like"/>
    <property type="match status" value="1"/>
</dbReference>
<proteinExistence type="predicted"/>
<dbReference type="PROSITE" id="PS51671">
    <property type="entry name" value="ACT"/>
    <property type="match status" value="1"/>
</dbReference>
<accession>A0A2S6I0F8</accession>
<dbReference type="RefSeq" id="WP_104421659.1">
    <property type="nucleotide sequence ID" value="NZ_PTJC01000008.1"/>
</dbReference>
<gene>
    <name evidence="11" type="ORF">CLV84_4100</name>
</gene>
<dbReference type="InterPro" id="IPR045865">
    <property type="entry name" value="ACT-like_dom_sf"/>
</dbReference>
<dbReference type="GO" id="GO:0004664">
    <property type="term" value="F:prephenate dehydratase activity"/>
    <property type="evidence" value="ECO:0007669"/>
    <property type="project" value="UniProtKB-EC"/>
</dbReference>
<dbReference type="PIRSF" id="PIRSF001500">
    <property type="entry name" value="Chor_mut_pdt_Ppr"/>
    <property type="match status" value="1"/>
</dbReference>
<dbReference type="AlphaFoldDB" id="A0A2S6I0F8"/>
<comment type="caution">
    <text evidence="11">The sequence shown here is derived from an EMBL/GenBank/DDBJ whole genome shotgun (WGS) entry which is preliminary data.</text>
</comment>
<protein>
    <recommendedName>
        <fullName evidence="2">prephenate dehydratase</fullName>
        <ecNumber evidence="2">4.2.1.51</ecNumber>
    </recommendedName>
</protein>
<dbReference type="PROSITE" id="PS51171">
    <property type="entry name" value="PREPHENATE_DEHYDR_3"/>
    <property type="match status" value="1"/>
</dbReference>
<dbReference type="PANTHER" id="PTHR21022:SF19">
    <property type="entry name" value="PREPHENATE DEHYDRATASE-RELATED"/>
    <property type="match status" value="1"/>
</dbReference>
<keyword evidence="5" id="KW-0584">Phenylalanine biosynthesis</keyword>
<comment type="pathway">
    <text evidence="1">Amino-acid biosynthesis; L-phenylalanine biosynthesis; phenylpyruvate from prephenate: step 1/1.</text>
</comment>
<dbReference type="CDD" id="cd04905">
    <property type="entry name" value="ACT_CM-PDT"/>
    <property type="match status" value="1"/>
</dbReference>
<comment type="catalytic activity">
    <reaction evidence="7">
        <text>prephenate + H(+) = 3-phenylpyruvate + CO2 + H2O</text>
        <dbReference type="Rhea" id="RHEA:21648"/>
        <dbReference type="ChEBI" id="CHEBI:15377"/>
        <dbReference type="ChEBI" id="CHEBI:15378"/>
        <dbReference type="ChEBI" id="CHEBI:16526"/>
        <dbReference type="ChEBI" id="CHEBI:18005"/>
        <dbReference type="ChEBI" id="CHEBI:29934"/>
        <dbReference type="EC" id="4.2.1.51"/>
    </reaction>
</comment>
<dbReference type="UniPathway" id="UPA00121">
    <property type="reaction ID" value="UER00345"/>
</dbReference>
<dbReference type="InterPro" id="IPR008242">
    <property type="entry name" value="Chor_mutase/pphenate_deHydtase"/>
</dbReference>
<evidence type="ECO:0000256" key="3">
    <source>
        <dbReference type="ARBA" id="ARBA00022605"/>
    </source>
</evidence>
<evidence type="ECO:0000259" key="9">
    <source>
        <dbReference type="PROSITE" id="PS51171"/>
    </source>
</evidence>
<dbReference type="EMBL" id="PTJC01000008">
    <property type="protein sequence ID" value="PPK84330.1"/>
    <property type="molecule type" value="Genomic_DNA"/>
</dbReference>
<organism evidence="11 12">
    <name type="scientific">Neolewinella xylanilytica</name>
    <dbReference type="NCBI Taxonomy" id="1514080"/>
    <lineage>
        <taxon>Bacteria</taxon>
        <taxon>Pseudomonadati</taxon>
        <taxon>Bacteroidota</taxon>
        <taxon>Saprospiria</taxon>
        <taxon>Saprospirales</taxon>
        <taxon>Lewinellaceae</taxon>
        <taxon>Neolewinella</taxon>
    </lineage>
</organism>
<dbReference type="EC" id="4.2.1.51" evidence="2"/>
<dbReference type="Proteomes" id="UP000237662">
    <property type="component" value="Unassembled WGS sequence"/>
</dbReference>
<dbReference type="Gene3D" id="3.40.190.10">
    <property type="entry name" value="Periplasmic binding protein-like II"/>
    <property type="match status" value="2"/>
</dbReference>
<evidence type="ECO:0000256" key="4">
    <source>
        <dbReference type="ARBA" id="ARBA00023141"/>
    </source>
</evidence>
<dbReference type="GO" id="GO:0009094">
    <property type="term" value="P:L-phenylalanine biosynthetic process"/>
    <property type="evidence" value="ECO:0007669"/>
    <property type="project" value="UniProtKB-UniPathway"/>
</dbReference>
<reference evidence="11 12" key="1">
    <citation type="submission" date="2018-02" db="EMBL/GenBank/DDBJ databases">
        <title>Genomic Encyclopedia of Archaeal and Bacterial Type Strains, Phase II (KMG-II): from individual species to whole genera.</title>
        <authorList>
            <person name="Goeker M."/>
        </authorList>
    </citation>
    <scope>NUCLEOTIDE SEQUENCE [LARGE SCALE GENOMIC DNA]</scope>
    <source>
        <strain evidence="11 12">DSM 29526</strain>
    </source>
</reference>
<dbReference type="CDD" id="cd13631">
    <property type="entry name" value="PBP2_Ct-PDT_like"/>
    <property type="match status" value="1"/>
</dbReference>
<name>A0A2S6I0F8_9BACT</name>
<keyword evidence="6" id="KW-0456">Lyase</keyword>
<dbReference type="GO" id="GO:0005737">
    <property type="term" value="C:cytoplasm"/>
    <property type="evidence" value="ECO:0007669"/>
    <property type="project" value="TreeGrafter"/>
</dbReference>
<feature type="domain" description="Prephenate dehydratase" evidence="9">
    <location>
        <begin position="11"/>
        <end position="189"/>
    </location>
</feature>
<evidence type="ECO:0000313" key="12">
    <source>
        <dbReference type="Proteomes" id="UP000237662"/>
    </source>
</evidence>